<organism evidence="1 2">
    <name type="scientific">Neobacillus notoginsengisoli</name>
    <dbReference type="NCBI Taxonomy" id="1578198"/>
    <lineage>
        <taxon>Bacteria</taxon>
        <taxon>Bacillati</taxon>
        <taxon>Bacillota</taxon>
        <taxon>Bacilli</taxon>
        <taxon>Bacillales</taxon>
        <taxon>Bacillaceae</taxon>
        <taxon>Neobacillus</taxon>
    </lineage>
</organism>
<name>A0A417YX38_9BACI</name>
<dbReference type="Proteomes" id="UP000284416">
    <property type="component" value="Unassembled WGS sequence"/>
</dbReference>
<evidence type="ECO:0008006" key="3">
    <source>
        <dbReference type="Google" id="ProtNLM"/>
    </source>
</evidence>
<dbReference type="OrthoDB" id="47713at2"/>
<dbReference type="EMBL" id="QWEG01000003">
    <property type="protein sequence ID" value="RHW41975.1"/>
    <property type="molecule type" value="Genomic_DNA"/>
</dbReference>
<proteinExistence type="predicted"/>
<dbReference type="AlphaFoldDB" id="A0A417YX38"/>
<comment type="caution">
    <text evidence="1">The sequence shown here is derived from an EMBL/GenBank/DDBJ whole genome shotgun (WGS) entry which is preliminary data.</text>
</comment>
<protein>
    <recommendedName>
        <fullName evidence="3">Transcription initiation factor TFIIIB</fullName>
    </recommendedName>
</protein>
<gene>
    <name evidence="1" type="ORF">D1B31_04845</name>
</gene>
<reference evidence="1 2" key="1">
    <citation type="journal article" date="2017" name="Int. J. Syst. Evol. Microbiol.">
        <title>Bacillus notoginsengisoli sp. nov., a novel bacterium isolated from the rhizosphere of Panax notoginseng.</title>
        <authorList>
            <person name="Zhang M.Y."/>
            <person name="Cheng J."/>
            <person name="Cai Y."/>
            <person name="Zhang T.Y."/>
            <person name="Wu Y.Y."/>
            <person name="Manikprabhu D."/>
            <person name="Li W.J."/>
            <person name="Zhang Y.X."/>
        </authorList>
    </citation>
    <scope>NUCLEOTIDE SEQUENCE [LARGE SCALE GENOMIC DNA]</scope>
    <source>
        <strain evidence="1 2">JCM 30743</strain>
    </source>
</reference>
<sequence length="62" mass="6881">MENKKCLKCGGTEFAEGTDFIPIKPSKMSMSGGNKIYTFCLKCGEVVSIRIENTTIFRKNKG</sequence>
<evidence type="ECO:0000313" key="1">
    <source>
        <dbReference type="EMBL" id="RHW41975.1"/>
    </source>
</evidence>
<keyword evidence="2" id="KW-1185">Reference proteome</keyword>
<evidence type="ECO:0000313" key="2">
    <source>
        <dbReference type="Proteomes" id="UP000284416"/>
    </source>
</evidence>
<accession>A0A417YX38</accession>